<organism evidence="1 2">
    <name type="scientific">Hypsibius exemplaris</name>
    <name type="common">Freshwater tardigrade</name>
    <dbReference type="NCBI Taxonomy" id="2072580"/>
    <lineage>
        <taxon>Eukaryota</taxon>
        <taxon>Metazoa</taxon>
        <taxon>Ecdysozoa</taxon>
        <taxon>Tardigrada</taxon>
        <taxon>Eutardigrada</taxon>
        <taxon>Parachela</taxon>
        <taxon>Hypsibioidea</taxon>
        <taxon>Hypsibiidae</taxon>
        <taxon>Hypsibius</taxon>
    </lineage>
</organism>
<dbReference type="AlphaFoldDB" id="A0A1W0WVB3"/>
<protein>
    <submittedName>
        <fullName evidence="1">Uncharacterized protein</fullName>
    </submittedName>
</protein>
<name>A0A1W0WVB3_HYPEX</name>
<proteinExistence type="predicted"/>
<evidence type="ECO:0000313" key="2">
    <source>
        <dbReference type="Proteomes" id="UP000192578"/>
    </source>
</evidence>
<reference evidence="2" key="1">
    <citation type="submission" date="2017-01" db="EMBL/GenBank/DDBJ databases">
        <title>Comparative genomics of anhydrobiosis in the tardigrade Hypsibius dujardini.</title>
        <authorList>
            <person name="Yoshida Y."/>
            <person name="Koutsovoulos G."/>
            <person name="Laetsch D."/>
            <person name="Stevens L."/>
            <person name="Kumar S."/>
            <person name="Horikawa D."/>
            <person name="Ishino K."/>
            <person name="Komine S."/>
            <person name="Tomita M."/>
            <person name="Blaxter M."/>
            <person name="Arakawa K."/>
        </authorList>
    </citation>
    <scope>NUCLEOTIDE SEQUENCE [LARGE SCALE GENOMIC DNA]</scope>
    <source>
        <strain evidence="2">Z151</strain>
    </source>
</reference>
<gene>
    <name evidence="1" type="ORF">BV898_06788</name>
</gene>
<evidence type="ECO:0000313" key="1">
    <source>
        <dbReference type="EMBL" id="OQV19148.1"/>
    </source>
</evidence>
<comment type="caution">
    <text evidence="1">The sequence shown here is derived from an EMBL/GenBank/DDBJ whole genome shotgun (WGS) entry which is preliminary data.</text>
</comment>
<accession>A0A1W0WVB3</accession>
<dbReference type="Proteomes" id="UP000192578">
    <property type="component" value="Unassembled WGS sequence"/>
</dbReference>
<keyword evidence="2" id="KW-1185">Reference proteome</keyword>
<dbReference type="EMBL" id="MTYJ01000042">
    <property type="protein sequence ID" value="OQV19148.1"/>
    <property type="molecule type" value="Genomic_DNA"/>
</dbReference>
<sequence length="84" mass="9657">MIPEIRDKVINYSCPPNRRLWTVYWPEEPSNNVESRCFNSRSITLPRIKLRVARLPSLPPSPPLVAPISLTAGRDNRCITLFLI</sequence>